<reference evidence="2 3" key="1">
    <citation type="submission" date="2016-10" db="EMBL/GenBank/DDBJ databases">
        <authorList>
            <person name="Cai Z."/>
        </authorList>
    </citation>
    <scope>NUCLEOTIDE SEQUENCE [LARGE SCALE GENOMIC DNA]</scope>
</reference>
<keyword evidence="1" id="KW-0732">Signal</keyword>
<dbReference type="EMBL" id="FNXT01000996">
    <property type="protein sequence ID" value="SZX70629.1"/>
    <property type="molecule type" value="Genomic_DNA"/>
</dbReference>
<dbReference type="AlphaFoldDB" id="A0A383W0F2"/>
<sequence length="201" mass="22336">MAPRMLMLLPCIFCLAFVVLEASSQDTNHHRPRDPPLGTLSKYNEKTKTYEPVTSDSRYWYYRICIYLNETFTDAFVPDLGQPTLIQTVISGDVFDNSTRVKIGQFDSQAVSTVVDANLKLQYLTTMAIEMGPNGDDTLFTNSALDGENLIARVVDFDLAIAGGTGRYKGAKGDVAHFGTQATKPDNLYIGEMAVPKFKRF</sequence>
<protein>
    <recommendedName>
        <fullName evidence="4">Dirigent protein</fullName>
    </recommendedName>
</protein>
<gene>
    <name evidence="2" type="ORF">BQ4739_LOCUS10825</name>
</gene>
<accession>A0A383W0F2</accession>
<organism evidence="2 3">
    <name type="scientific">Tetradesmus obliquus</name>
    <name type="common">Green alga</name>
    <name type="synonym">Acutodesmus obliquus</name>
    <dbReference type="NCBI Taxonomy" id="3088"/>
    <lineage>
        <taxon>Eukaryota</taxon>
        <taxon>Viridiplantae</taxon>
        <taxon>Chlorophyta</taxon>
        <taxon>core chlorophytes</taxon>
        <taxon>Chlorophyceae</taxon>
        <taxon>CS clade</taxon>
        <taxon>Sphaeropleales</taxon>
        <taxon>Scenedesmaceae</taxon>
        <taxon>Tetradesmus</taxon>
    </lineage>
</organism>
<evidence type="ECO:0000313" key="3">
    <source>
        <dbReference type="Proteomes" id="UP000256970"/>
    </source>
</evidence>
<keyword evidence="3" id="KW-1185">Reference proteome</keyword>
<feature type="chain" id="PRO_5016673959" description="Dirigent protein" evidence="1">
    <location>
        <begin position="25"/>
        <end position="201"/>
    </location>
</feature>
<name>A0A383W0F2_TETOB</name>
<evidence type="ECO:0000256" key="1">
    <source>
        <dbReference type="SAM" id="SignalP"/>
    </source>
</evidence>
<feature type="signal peptide" evidence="1">
    <location>
        <begin position="1"/>
        <end position="24"/>
    </location>
</feature>
<evidence type="ECO:0008006" key="4">
    <source>
        <dbReference type="Google" id="ProtNLM"/>
    </source>
</evidence>
<proteinExistence type="predicted"/>
<dbReference type="Proteomes" id="UP000256970">
    <property type="component" value="Unassembled WGS sequence"/>
</dbReference>
<evidence type="ECO:0000313" key="2">
    <source>
        <dbReference type="EMBL" id="SZX70629.1"/>
    </source>
</evidence>